<dbReference type="EMBL" id="CP017641">
    <property type="protein sequence ID" value="APZ91743.1"/>
    <property type="molecule type" value="Genomic_DNA"/>
</dbReference>
<proteinExistence type="predicted"/>
<dbReference type="InterPro" id="IPR036390">
    <property type="entry name" value="WH_DNA-bd_sf"/>
</dbReference>
<evidence type="ECO:0000256" key="2">
    <source>
        <dbReference type="ARBA" id="ARBA00023125"/>
    </source>
</evidence>
<accession>A0A1P8WCH6</accession>
<protein>
    <submittedName>
        <fullName evidence="5">Putative HTH-type transcriptional regulator YybR</fullName>
    </submittedName>
</protein>
<dbReference type="OrthoDB" id="9791143at2"/>
<dbReference type="InterPro" id="IPR011991">
    <property type="entry name" value="ArsR-like_HTH"/>
</dbReference>
<name>A0A1P8WCH6_9PLAN</name>
<evidence type="ECO:0000259" key="4">
    <source>
        <dbReference type="PROSITE" id="PS51118"/>
    </source>
</evidence>
<dbReference type="Gene3D" id="1.10.10.10">
    <property type="entry name" value="Winged helix-like DNA-binding domain superfamily/Winged helix DNA-binding domain"/>
    <property type="match status" value="1"/>
</dbReference>
<dbReference type="AlphaFoldDB" id="A0A1P8WCH6"/>
<sequence length="116" mass="13030">MAGKIKAKAASCPVETTLKIIGGRWKVLIIDFLLEDTKRFGELTRCLGSISARTLSKQLRELEDDGVVNRKDFGEIPPKVEYSLTPLGRSLESVLLAMEAWGRTVEKQLKKRKRNS</sequence>
<dbReference type="Proteomes" id="UP000187735">
    <property type="component" value="Chromosome"/>
</dbReference>
<dbReference type="PANTHER" id="PTHR33204:SF29">
    <property type="entry name" value="TRANSCRIPTIONAL REGULATOR"/>
    <property type="match status" value="1"/>
</dbReference>
<dbReference type="InterPro" id="IPR036388">
    <property type="entry name" value="WH-like_DNA-bd_sf"/>
</dbReference>
<dbReference type="GO" id="GO:0003677">
    <property type="term" value="F:DNA binding"/>
    <property type="evidence" value="ECO:0007669"/>
    <property type="project" value="UniProtKB-KW"/>
</dbReference>
<dbReference type="GO" id="GO:0003700">
    <property type="term" value="F:DNA-binding transcription factor activity"/>
    <property type="evidence" value="ECO:0007669"/>
    <property type="project" value="InterPro"/>
</dbReference>
<reference evidence="5 6" key="1">
    <citation type="journal article" date="2016" name="Front. Microbiol.">
        <title>Fuerstia marisgermanicae gen. nov., sp. nov., an Unusual Member of the Phylum Planctomycetes from the German Wadden Sea.</title>
        <authorList>
            <person name="Kohn T."/>
            <person name="Heuer A."/>
            <person name="Jogler M."/>
            <person name="Vollmers J."/>
            <person name="Boedeker C."/>
            <person name="Bunk B."/>
            <person name="Rast P."/>
            <person name="Borchert D."/>
            <person name="Glockner I."/>
            <person name="Freese H.M."/>
            <person name="Klenk H.P."/>
            <person name="Overmann J."/>
            <person name="Kaster A.K."/>
            <person name="Rohde M."/>
            <person name="Wiegand S."/>
            <person name="Jogler C."/>
        </authorList>
    </citation>
    <scope>NUCLEOTIDE SEQUENCE [LARGE SCALE GENOMIC DNA]</scope>
    <source>
        <strain evidence="5 6">NH11</strain>
    </source>
</reference>
<evidence type="ECO:0000313" key="6">
    <source>
        <dbReference type="Proteomes" id="UP000187735"/>
    </source>
</evidence>
<feature type="domain" description="HTH hxlR-type" evidence="4">
    <location>
        <begin position="12"/>
        <end position="110"/>
    </location>
</feature>
<dbReference type="Pfam" id="PF01638">
    <property type="entry name" value="HxlR"/>
    <property type="match status" value="1"/>
</dbReference>
<evidence type="ECO:0000256" key="3">
    <source>
        <dbReference type="ARBA" id="ARBA00023163"/>
    </source>
</evidence>
<dbReference type="InterPro" id="IPR001845">
    <property type="entry name" value="HTH_ArsR_DNA-bd_dom"/>
</dbReference>
<dbReference type="STRING" id="1891926.Fuma_01334"/>
<evidence type="ECO:0000313" key="5">
    <source>
        <dbReference type="EMBL" id="APZ91743.1"/>
    </source>
</evidence>
<dbReference type="SMART" id="SM00418">
    <property type="entry name" value="HTH_ARSR"/>
    <property type="match status" value="1"/>
</dbReference>
<keyword evidence="6" id="KW-1185">Reference proteome</keyword>
<dbReference type="PROSITE" id="PS51118">
    <property type="entry name" value="HTH_HXLR"/>
    <property type="match status" value="1"/>
</dbReference>
<keyword evidence="3" id="KW-0804">Transcription</keyword>
<dbReference type="PANTHER" id="PTHR33204">
    <property type="entry name" value="TRANSCRIPTIONAL REGULATOR, MARR FAMILY"/>
    <property type="match status" value="1"/>
</dbReference>
<evidence type="ECO:0000256" key="1">
    <source>
        <dbReference type="ARBA" id="ARBA00023015"/>
    </source>
</evidence>
<dbReference type="SUPFAM" id="SSF46785">
    <property type="entry name" value="Winged helix' DNA-binding domain"/>
    <property type="match status" value="1"/>
</dbReference>
<keyword evidence="1" id="KW-0805">Transcription regulation</keyword>
<keyword evidence="2" id="KW-0238">DNA-binding</keyword>
<gene>
    <name evidence="5" type="primary">yybR_1</name>
    <name evidence="5" type="ORF">Fuma_01334</name>
</gene>
<dbReference type="InterPro" id="IPR002577">
    <property type="entry name" value="HTH_HxlR"/>
</dbReference>
<organism evidence="5 6">
    <name type="scientific">Fuerstiella marisgermanici</name>
    <dbReference type="NCBI Taxonomy" id="1891926"/>
    <lineage>
        <taxon>Bacteria</taxon>
        <taxon>Pseudomonadati</taxon>
        <taxon>Planctomycetota</taxon>
        <taxon>Planctomycetia</taxon>
        <taxon>Planctomycetales</taxon>
        <taxon>Planctomycetaceae</taxon>
        <taxon>Fuerstiella</taxon>
    </lineage>
</organism>
<dbReference type="CDD" id="cd00090">
    <property type="entry name" value="HTH_ARSR"/>
    <property type="match status" value="1"/>
</dbReference>
<dbReference type="RefSeq" id="WP_083732549.1">
    <property type="nucleotide sequence ID" value="NZ_CP017641.1"/>
</dbReference>
<dbReference type="KEGG" id="fmr:Fuma_01334"/>